<dbReference type="Pfam" id="PF06319">
    <property type="entry name" value="MmcB-like"/>
    <property type="match status" value="1"/>
</dbReference>
<evidence type="ECO:0008006" key="4">
    <source>
        <dbReference type="Google" id="ProtNLM"/>
    </source>
</evidence>
<evidence type="ECO:0000256" key="1">
    <source>
        <dbReference type="SAM" id="MobiDB-lite"/>
    </source>
</evidence>
<dbReference type="RefSeq" id="WP_306886516.1">
    <property type="nucleotide sequence ID" value="NZ_JAUSUL010000003.1"/>
</dbReference>
<dbReference type="PIRSF" id="PIRSF031796">
    <property type="entry name" value="UPC031796"/>
    <property type="match status" value="1"/>
</dbReference>
<name>A0AAE4ATS4_9HYPH</name>
<proteinExistence type="predicted"/>
<evidence type="ECO:0000313" key="3">
    <source>
        <dbReference type="Proteomes" id="UP001229244"/>
    </source>
</evidence>
<comment type="caution">
    <text evidence="2">The sequence shown here is derived from an EMBL/GenBank/DDBJ whole genome shotgun (WGS) entry which is preliminary data.</text>
</comment>
<dbReference type="AlphaFoldDB" id="A0AAE4ATS4"/>
<dbReference type="EMBL" id="JAUSUL010000003">
    <property type="protein sequence ID" value="MDQ0316633.1"/>
    <property type="molecule type" value="Genomic_DNA"/>
</dbReference>
<organism evidence="2 3">
    <name type="scientific">Amorphus orientalis</name>
    <dbReference type="NCBI Taxonomy" id="649198"/>
    <lineage>
        <taxon>Bacteria</taxon>
        <taxon>Pseudomonadati</taxon>
        <taxon>Pseudomonadota</taxon>
        <taxon>Alphaproteobacteria</taxon>
        <taxon>Hyphomicrobiales</taxon>
        <taxon>Amorphaceae</taxon>
        <taxon>Amorphus</taxon>
    </lineage>
</organism>
<keyword evidence="3" id="KW-1185">Reference proteome</keyword>
<evidence type="ECO:0000313" key="2">
    <source>
        <dbReference type="EMBL" id="MDQ0316633.1"/>
    </source>
</evidence>
<protein>
    <recommendedName>
        <fullName evidence="4">DNA repair protein MmcB-related protein</fullName>
    </recommendedName>
</protein>
<dbReference type="Proteomes" id="UP001229244">
    <property type="component" value="Unassembled WGS sequence"/>
</dbReference>
<sequence>MTLTPSLVPQPQAPVDGRQSERALTVRRGTCRLLRQHGFSVLPEVGLASGRRADLVALGAKGEIWIVEIKSSLEDLRADAKWPFYRLHCDRLFFATLPDVPTEPFPQEAGLILSDGYQADILREAPTHKIAGATRKQVTLAFARHAASRLHLLEDPEAGNIELPAW</sequence>
<accession>A0AAE4ATS4</accession>
<reference evidence="2" key="1">
    <citation type="submission" date="2023-07" db="EMBL/GenBank/DDBJ databases">
        <title>Genomic Encyclopedia of Type Strains, Phase IV (KMG-IV): sequencing the most valuable type-strain genomes for metagenomic binning, comparative biology and taxonomic classification.</title>
        <authorList>
            <person name="Goeker M."/>
        </authorList>
    </citation>
    <scope>NUCLEOTIDE SEQUENCE</scope>
    <source>
        <strain evidence="2">DSM 21202</strain>
    </source>
</reference>
<feature type="region of interest" description="Disordered" evidence="1">
    <location>
        <begin position="1"/>
        <end position="20"/>
    </location>
</feature>
<gene>
    <name evidence="2" type="ORF">J2S73_003109</name>
</gene>
<dbReference type="InterPro" id="IPR009394">
    <property type="entry name" value="MmcB-like"/>
</dbReference>